<evidence type="ECO:0000313" key="2">
    <source>
        <dbReference type="Proteomes" id="UP000283269"/>
    </source>
</evidence>
<dbReference type="Proteomes" id="UP000283269">
    <property type="component" value="Unassembled WGS sequence"/>
</dbReference>
<keyword evidence="2" id="KW-1185">Reference proteome</keyword>
<dbReference type="PANTHER" id="PTHR36091">
    <property type="entry name" value="ALTERED INHERITANCE OF MITOCHONDRIA PROTEIN 9, MITOCHONDRIAL"/>
    <property type="match status" value="1"/>
</dbReference>
<gene>
    <name evidence="1" type="ORF">CVT25_013901</name>
</gene>
<accession>A0A409XZ29</accession>
<dbReference type="EMBL" id="NHYD01000002">
    <property type="protein sequence ID" value="PPQ96040.1"/>
    <property type="molecule type" value="Genomic_DNA"/>
</dbReference>
<sequence>MVAVVRQLTQLESVMMSLSFLAGESLYFTKDLEKVATGLGILLEDDRFCIGPDTRLPLWYGRSSKLDVDWEPYLSAEAALVAGAHKELAYLKRFDQPKLNEVQARAEKVFEMWQNMVGLGEEGWVRCWILLGMSLTDLSCEMSISPPAIANSTTA</sequence>
<comment type="caution">
    <text evidence="1">The sequence shown here is derived from an EMBL/GenBank/DDBJ whole genome shotgun (WGS) entry which is preliminary data.</text>
</comment>
<dbReference type="OrthoDB" id="2831558at2759"/>
<dbReference type="AlphaFoldDB" id="A0A409XZ29"/>
<dbReference type="InterPro" id="IPR051035">
    <property type="entry name" value="Mito_inheritance_9"/>
</dbReference>
<organism evidence="1 2">
    <name type="scientific">Psilocybe cyanescens</name>
    <dbReference type="NCBI Taxonomy" id="93625"/>
    <lineage>
        <taxon>Eukaryota</taxon>
        <taxon>Fungi</taxon>
        <taxon>Dikarya</taxon>
        <taxon>Basidiomycota</taxon>
        <taxon>Agaricomycotina</taxon>
        <taxon>Agaricomycetes</taxon>
        <taxon>Agaricomycetidae</taxon>
        <taxon>Agaricales</taxon>
        <taxon>Agaricineae</taxon>
        <taxon>Strophariaceae</taxon>
        <taxon>Psilocybe</taxon>
    </lineage>
</organism>
<dbReference type="InParanoid" id="A0A409XZ29"/>
<dbReference type="STRING" id="93625.A0A409XZ29"/>
<proteinExistence type="predicted"/>
<name>A0A409XZ29_PSICY</name>
<protein>
    <submittedName>
        <fullName evidence="1">Uncharacterized protein</fullName>
    </submittedName>
</protein>
<dbReference type="PANTHER" id="PTHR36091:SF2">
    <property type="entry name" value="AMINOGLYCOSIDE PHOSPHOTRANSFERASE DOMAIN-CONTAINING PROTEIN"/>
    <property type="match status" value="1"/>
</dbReference>
<dbReference type="GO" id="GO:0005739">
    <property type="term" value="C:mitochondrion"/>
    <property type="evidence" value="ECO:0007669"/>
    <property type="project" value="TreeGrafter"/>
</dbReference>
<evidence type="ECO:0000313" key="1">
    <source>
        <dbReference type="EMBL" id="PPQ96040.1"/>
    </source>
</evidence>
<reference evidence="1 2" key="1">
    <citation type="journal article" date="2018" name="Evol. Lett.">
        <title>Horizontal gene cluster transfer increased hallucinogenic mushroom diversity.</title>
        <authorList>
            <person name="Reynolds H.T."/>
            <person name="Vijayakumar V."/>
            <person name="Gluck-Thaler E."/>
            <person name="Korotkin H.B."/>
            <person name="Matheny P.B."/>
            <person name="Slot J.C."/>
        </authorList>
    </citation>
    <scope>NUCLEOTIDE SEQUENCE [LARGE SCALE GENOMIC DNA]</scope>
    <source>
        <strain evidence="1 2">2631</strain>
    </source>
</reference>